<evidence type="ECO:0000313" key="5">
    <source>
        <dbReference type="Proteomes" id="UP000663828"/>
    </source>
</evidence>
<sequence length="421" mass="47491">MSRDFIGSKISIITKSQCRYVGTIIGIDAQSSSIVLGSAKCYGTENRAGHVTNGHTPGAVLPIVHFANSDIDDLKIVDEESTPETLQGQSQSMSTASAQQASIHDDPAIVSAVVGASNKVNMSNTSVSNRLIHNLQHMNLSDKPSTTLPKNDGGIGASWSSLLSSSEFERNNSKVASRQQSDHKSKFFDDFLSNNDDTNNRPIQSQVFRSYQRSSHTNATQTARENGHHFNGRYDDNGLPARQPFFSNDRPYPHQSQQHQNRYQNGHQQRHFHNNRRPQMPNYQRRGGSSNMGGGNRETFQNNANDYDADFDFETSNQKFNKLTNDDEVKEQTDLILKTDVDTDHSVLYDKKKSFFDNLVISEPSDPSAPRTHNRSKNSDTFGSDAYQRSNPRPNGYSYRRFNNNYRQHNNNNNNGYHQRY</sequence>
<dbReference type="GO" id="GO:0034063">
    <property type="term" value="P:stress granule assembly"/>
    <property type="evidence" value="ECO:0007669"/>
    <property type="project" value="TreeGrafter"/>
</dbReference>
<reference evidence="4" key="1">
    <citation type="submission" date="2021-02" db="EMBL/GenBank/DDBJ databases">
        <authorList>
            <person name="Nowell W R."/>
        </authorList>
    </citation>
    <scope>NUCLEOTIDE SEQUENCE</scope>
</reference>
<feature type="compositionally biased region" description="Low complexity" evidence="2">
    <location>
        <begin position="399"/>
        <end position="421"/>
    </location>
</feature>
<dbReference type="InterPro" id="IPR019050">
    <property type="entry name" value="FDF_dom"/>
</dbReference>
<evidence type="ECO:0000259" key="3">
    <source>
        <dbReference type="PROSITE" id="PS51512"/>
    </source>
</evidence>
<dbReference type="PROSITE" id="PS51512">
    <property type="entry name" value="DFDF"/>
    <property type="match status" value="1"/>
</dbReference>
<dbReference type="Proteomes" id="UP000663828">
    <property type="component" value="Unassembled WGS sequence"/>
</dbReference>
<gene>
    <name evidence="4" type="ORF">XAT740_LOCUS27785</name>
</gene>
<dbReference type="AlphaFoldDB" id="A0A815C052"/>
<name>A0A815C052_ADIRI</name>
<evidence type="ECO:0000256" key="2">
    <source>
        <dbReference type="SAM" id="MobiDB-lite"/>
    </source>
</evidence>
<dbReference type="PANTHER" id="PTHR13586:SF0">
    <property type="entry name" value="TRAILER HITCH, ISOFORM H"/>
    <property type="match status" value="1"/>
</dbReference>
<dbReference type="SMART" id="SM01199">
    <property type="entry name" value="FDF"/>
    <property type="match status" value="1"/>
</dbReference>
<proteinExistence type="inferred from homology"/>
<organism evidence="4 5">
    <name type="scientific">Adineta ricciae</name>
    <name type="common">Rotifer</name>
    <dbReference type="NCBI Taxonomy" id="249248"/>
    <lineage>
        <taxon>Eukaryota</taxon>
        <taxon>Metazoa</taxon>
        <taxon>Spiralia</taxon>
        <taxon>Gnathifera</taxon>
        <taxon>Rotifera</taxon>
        <taxon>Eurotatoria</taxon>
        <taxon>Bdelloidea</taxon>
        <taxon>Adinetida</taxon>
        <taxon>Adinetidae</taxon>
        <taxon>Adineta</taxon>
    </lineage>
</organism>
<feature type="compositionally biased region" description="Basic and acidic residues" evidence="2">
    <location>
        <begin position="225"/>
        <end position="236"/>
    </location>
</feature>
<feature type="compositionally biased region" description="Polar residues" evidence="2">
    <location>
        <begin position="379"/>
        <end position="393"/>
    </location>
</feature>
<dbReference type="InterPro" id="IPR025762">
    <property type="entry name" value="DFDF"/>
</dbReference>
<comment type="caution">
    <text evidence="4">The sequence shown here is derived from an EMBL/GenBank/DDBJ whole genome shotgun (WGS) entry which is preliminary data.</text>
</comment>
<dbReference type="Pfam" id="PF12701">
    <property type="entry name" value="LSM14"/>
    <property type="match status" value="1"/>
</dbReference>
<feature type="compositionally biased region" description="Basic and acidic residues" evidence="2">
    <location>
        <begin position="180"/>
        <end position="189"/>
    </location>
</feature>
<feature type="domain" description="DFDF" evidence="3">
    <location>
        <begin position="299"/>
        <end position="335"/>
    </location>
</feature>
<evidence type="ECO:0000256" key="1">
    <source>
        <dbReference type="ARBA" id="ARBA00010415"/>
    </source>
</evidence>
<evidence type="ECO:0000313" key="4">
    <source>
        <dbReference type="EMBL" id="CAF1280418.1"/>
    </source>
</evidence>
<feature type="region of interest" description="Disordered" evidence="2">
    <location>
        <begin position="170"/>
        <end position="299"/>
    </location>
</feature>
<dbReference type="SUPFAM" id="SSF50182">
    <property type="entry name" value="Sm-like ribonucleoproteins"/>
    <property type="match status" value="1"/>
</dbReference>
<dbReference type="SMART" id="SM01271">
    <property type="entry name" value="LSM14"/>
    <property type="match status" value="1"/>
</dbReference>
<dbReference type="GO" id="GO:0003729">
    <property type="term" value="F:mRNA binding"/>
    <property type="evidence" value="ECO:0007669"/>
    <property type="project" value="TreeGrafter"/>
</dbReference>
<dbReference type="InterPro" id="IPR025609">
    <property type="entry name" value="Lsm14-like_N"/>
</dbReference>
<feature type="region of interest" description="Disordered" evidence="2">
    <location>
        <begin position="362"/>
        <end position="421"/>
    </location>
</feature>
<comment type="similarity">
    <text evidence="1">Belongs to the LSM14 family.</text>
</comment>
<dbReference type="InterPro" id="IPR010920">
    <property type="entry name" value="LSM_dom_sf"/>
</dbReference>
<accession>A0A815C052</accession>
<dbReference type="GO" id="GO:0033962">
    <property type="term" value="P:P-body assembly"/>
    <property type="evidence" value="ECO:0007669"/>
    <property type="project" value="TreeGrafter"/>
</dbReference>
<feature type="compositionally biased region" description="Polar residues" evidence="2">
    <location>
        <begin position="254"/>
        <end position="267"/>
    </location>
</feature>
<dbReference type="EMBL" id="CAJNOR010002339">
    <property type="protein sequence ID" value="CAF1280418.1"/>
    <property type="molecule type" value="Genomic_DNA"/>
</dbReference>
<dbReference type="Gene3D" id="2.30.30.100">
    <property type="match status" value="1"/>
</dbReference>
<keyword evidence="5" id="KW-1185">Reference proteome</keyword>
<feature type="compositionally biased region" description="Polar residues" evidence="2">
    <location>
        <begin position="192"/>
        <end position="224"/>
    </location>
</feature>
<protein>
    <recommendedName>
        <fullName evidence="3">DFDF domain-containing protein</fullName>
    </recommendedName>
</protein>
<dbReference type="GO" id="GO:0000932">
    <property type="term" value="C:P-body"/>
    <property type="evidence" value="ECO:0007669"/>
    <property type="project" value="TreeGrafter"/>
</dbReference>
<dbReference type="PANTHER" id="PTHR13586">
    <property type="entry name" value="SCD6 PROTEIN-RELATED"/>
    <property type="match status" value="1"/>
</dbReference>